<feature type="transmembrane region" description="Helical" evidence="1">
    <location>
        <begin position="65"/>
        <end position="85"/>
    </location>
</feature>
<comment type="caution">
    <text evidence="2">The sequence shown here is derived from an EMBL/GenBank/DDBJ whole genome shotgun (WGS) entry which is preliminary data.</text>
</comment>
<protein>
    <submittedName>
        <fullName evidence="2">Uncharacterized protein</fullName>
    </submittedName>
</protein>
<name>A0A2M8R2R6_9BRAD</name>
<gene>
    <name evidence="2" type="ORF">CVM73_27515</name>
</gene>
<feature type="transmembrane region" description="Helical" evidence="1">
    <location>
        <begin position="97"/>
        <end position="118"/>
    </location>
</feature>
<reference evidence="2 3" key="1">
    <citation type="submission" date="2017-11" db="EMBL/GenBank/DDBJ databases">
        <title>Bradyrhizobium forestalis sp. nov., an efficient nitrogen-fixing bacterium isolated from nodules of forest legume species in the Amazon.</title>
        <authorList>
            <person name="Costa E.M."/>
            <person name="Guimaraes A."/>
            <person name="Carvalho T.S."/>
            <person name="Rodrigues T.L."/>
            <person name="Ribeiro P.R.A."/>
            <person name="Lebbe L."/>
            <person name="Willems A."/>
            <person name="Moreira F.M.S."/>
        </authorList>
    </citation>
    <scope>NUCLEOTIDE SEQUENCE [LARGE SCALE GENOMIC DNA]</scope>
    <source>
        <strain evidence="2 3">INPA54B</strain>
    </source>
</reference>
<evidence type="ECO:0000256" key="1">
    <source>
        <dbReference type="SAM" id="Phobius"/>
    </source>
</evidence>
<dbReference type="EMBL" id="PGVG01000028">
    <property type="protein sequence ID" value="PJG52109.1"/>
    <property type="molecule type" value="Genomic_DNA"/>
</dbReference>
<keyword evidence="1" id="KW-0472">Membrane</keyword>
<feature type="transmembrane region" description="Helical" evidence="1">
    <location>
        <begin position="36"/>
        <end position="58"/>
    </location>
</feature>
<evidence type="ECO:0000313" key="2">
    <source>
        <dbReference type="EMBL" id="PJG52109.1"/>
    </source>
</evidence>
<evidence type="ECO:0000313" key="3">
    <source>
        <dbReference type="Proteomes" id="UP000231194"/>
    </source>
</evidence>
<dbReference type="Proteomes" id="UP000231194">
    <property type="component" value="Unassembled WGS sequence"/>
</dbReference>
<keyword evidence="1" id="KW-0812">Transmembrane</keyword>
<keyword evidence="3" id="KW-1185">Reference proteome</keyword>
<keyword evidence="1" id="KW-1133">Transmembrane helix</keyword>
<accession>A0A2M8R2R6</accession>
<sequence>MTVIAGILETIAFSASGCFLSRVVRCFSISRDAIGVTLLGLKMWALPAFIASVVVVVVGRLRGRVAWWNVVLLAPVLYFVLIVSTSKSLDFVGEPEVWVQSAILFINVQLSLLVGRLFGRLAI</sequence>
<dbReference type="AlphaFoldDB" id="A0A2M8R2R6"/>
<organism evidence="2 3">
    <name type="scientific">Bradyrhizobium forestalis</name>
    <dbReference type="NCBI Taxonomy" id="1419263"/>
    <lineage>
        <taxon>Bacteria</taxon>
        <taxon>Pseudomonadati</taxon>
        <taxon>Pseudomonadota</taxon>
        <taxon>Alphaproteobacteria</taxon>
        <taxon>Hyphomicrobiales</taxon>
        <taxon>Nitrobacteraceae</taxon>
        <taxon>Bradyrhizobium</taxon>
    </lineage>
</organism>
<proteinExistence type="predicted"/>